<evidence type="ECO:0000313" key="2">
    <source>
        <dbReference type="Proteomes" id="UP001208689"/>
    </source>
</evidence>
<proteinExistence type="predicted"/>
<sequence length="111" mass="13210">MVTKNQFIGSENRHEKFNQMVERIGEITGIDLKFIRQSGESVLNHWEERNHRKLSTLFLAKDRARHDEIHKMVTSLQRSLEEKIDSNHQNVTMKKIATIAEYWLEDLYSQI</sequence>
<protein>
    <submittedName>
        <fullName evidence="1">Uncharacterized protein</fullName>
    </submittedName>
</protein>
<dbReference type="Proteomes" id="UP001208689">
    <property type="component" value="Chromosome"/>
</dbReference>
<gene>
    <name evidence="1" type="ORF">NEF87_002348</name>
</gene>
<organism evidence="1 2">
    <name type="scientific">Candidatus Lokiarchaeum ossiferum</name>
    <dbReference type="NCBI Taxonomy" id="2951803"/>
    <lineage>
        <taxon>Archaea</taxon>
        <taxon>Promethearchaeati</taxon>
        <taxon>Promethearchaeota</taxon>
        <taxon>Promethearchaeia</taxon>
        <taxon>Promethearchaeales</taxon>
        <taxon>Promethearchaeaceae</taxon>
        <taxon>Candidatus Lokiarchaeum</taxon>
    </lineage>
</organism>
<evidence type="ECO:0000313" key="1">
    <source>
        <dbReference type="EMBL" id="UYP46063.1"/>
    </source>
</evidence>
<keyword evidence="2" id="KW-1185">Reference proteome</keyword>
<dbReference type="EMBL" id="CP104013">
    <property type="protein sequence ID" value="UYP46063.1"/>
    <property type="molecule type" value="Genomic_DNA"/>
</dbReference>
<reference evidence="1" key="1">
    <citation type="submission" date="2022-09" db="EMBL/GenBank/DDBJ databases">
        <title>Actin cytoskeleton and complex cell architecture in an #Asgard archaeon.</title>
        <authorList>
            <person name="Ponce Toledo R.I."/>
            <person name="Schleper C."/>
            <person name="Rodrigues Oliveira T."/>
            <person name="Wollweber F."/>
            <person name="Xu J."/>
            <person name="Rittmann S."/>
            <person name="Klingl A."/>
            <person name="Pilhofer M."/>
        </authorList>
    </citation>
    <scope>NUCLEOTIDE SEQUENCE</scope>
    <source>
        <strain evidence="1">B-35</strain>
    </source>
</reference>
<name>A0ABY6HRD0_9ARCH</name>
<accession>A0ABY6HRD0</accession>